<sequence>MKILKYLFFLLLIVIIAGAIYVATQKGEYHIEETMIINAPLPVVYNEVNNLSNWGDWGPWRKEANDVIVDDITGDTRGEGAGFAWKSNELGDGSITTTRAIPFNAIDQVVEHHPTFADSESRMYWKFEEVEEGTKVTVGLEGNQTFREKLGFVFSNNSISQTMRPRLERSLDRLQNTVIQKMSVYSINVDGITTHGGGFYMYTSTSSKISQIPLRMKNMVTELRNYMETNNIPEVGEPFVLYNNWNDQNNSAIYSTGIFTPNMVITPQESDILNGMMPVQRVVKTTLKGEYSNLEEAWEAAYSYLEENNLQADEEKQPFEVYRTTEETTPNPANWVTEIYIPLLETPTQSPE</sequence>
<dbReference type="EMBL" id="CP040812">
    <property type="protein sequence ID" value="QCY68783.1"/>
    <property type="molecule type" value="Genomic_DNA"/>
</dbReference>
<dbReference type="Gene3D" id="3.20.80.10">
    <property type="entry name" value="Regulatory factor, effector binding domain"/>
    <property type="match status" value="1"/>
</dbReference>
<dbReference type="InterPro" id="IPR023393">
    <property type="entry name" value="START-like_dom_sf"/>
</dbReference>
<dbReference type="Pfam" id="PF06445">
    <property type="entry name" value="GyrI-like"/>
    <property type="match status" value="1"/>
</dbReference>
<dbReference type="InterPro" id="IPR029442">
    <property type="entry name" value="GyrI-like"/>
</dbReference>
<gene>
    <name evidence="2" type="ORF">FHG64_04880</name>
</gene>
<dbReference type="AlphaFoldDB" id="A0A5B7X2E6"/>
<dbReference type="OrthoDB" id="9807923at2"/>
<dbReference type="Proteomes" id="UP000309016">
    <property type="component" value="Chromosome"/>
</dbReference>
<dbReference type="InterPro" id="IPR011256">
    <property type="entry name" value="Reg_factor_effector_dom_sf"/>
</dbReference>
<dbReference type="KEGG" id="afla:FHG64_04880"/>
<organism evidence="2 3">
    <name type="scientific">Antarcticibacterium flavum</name>
    <dbReference type="NCBI Taxonomy" id="2058175"/>
    <lineage>
        <taxon>Bacteria</taxon>
        <taxon>Pseudomonadati</taxon>
        <taxon>Bacteroidota</taxon>
        <taxon>Flavobacteriia</taxon>
        <taxon>Flavobacteriales</taxon>
        <taxon>Flavobacteriaceae</taxon>
        <taxon>Antarcticibacterium</taxon>
    </lineage>
</organism>
<proteinExistence type="predicted"/>
<dbReference type="SMART" id="SM00871">
    <property type="entry name" value="AraC_E_bind"/>
    <property type="match status" value="1"/>
</dbReference>
<evidence type="ECO:0000313" key="2">
    <source>
        <dbReference type="EMBL" id="QCY68783.1"/>
    </source>
</evidence>
<name>A0A5B7X2E6_9FLAO</name>
<dbReference type="SUPFAM" id="SSF55136">
    <property type="entry name" value="Probable bacterial effector-binding domain"/>
    <property type="match status" value="1"/>
</dbReference>
<evidence type="ECO:0000259" key="1">
    <source>
        <dbReference type="SMART" id="SM00871"/>
    </source>
</evidence>
<evidence type="ECO:0000313" key="3">
    <source>
        <dbReference type="Proteomes" id="UP000309016"/>
    </source>
</evidence>
<accession>A0A5B7X2E6</accession>
<reference evidence="2 3" key="1">
    <citation type="submission" date="2019-06" db="EMBL/GenBank/DDBJ databases">
        <title>Complete genome sequence of Antarcticibacterium flavum KCTC 52984T from an Antarctic marine sediment.</title>
        <authorList>
            <person name="Lee Y.M."/>
            <person name="Shin S.C."/>
        </authorList>
    </citation>
    <scope>NUCLEOTIDE SEQUENCE [LARGE SCALE GENOMIC DNA]</scope>
    <source>
        <strain evidence="2 3">KCTC 52984</strain>
    </source>
</reference>
<keyword evidence="3" id="KW-1185">Reference proteome</keyword>
<protein>
    <submittedName>
        <fullName evidence="2">AraC family transcriptional regulator</fullName>
    </submittedName>
</protein>
<dbReference type="InterPro" id="IPR010499">
    <property type="entry name" value="AraC_E-bd"/>
</dbReference>
<dbReference type="SUPFAM" id="SSF55961">
    <property type="entry name" value="Bet v1-like"/>
    <property type="match status" value="1"/>
</dbReference>
<dbReference type="Gene3D" id="3.30.530.20">
    <property type="match status" value="1"/>
</dbReference>
<feature type="domain" description="AraC effector-binding" evidence="1">
    <location>
        <begin position="205"/>
        <end position="344"/>
    </location>
</feature>
<dbReference type="RefSeq" id="WP_139065368.1">
    <property type="nucleotide sequence ID" value="NZ_CP040812.1"/>
</dbReference>